<feature type="domain" description="Ribosome maturation protein SDO1/SBDS C-terminal" evidence="4">
    <location>
        <begin position="165"/>
        <end position="231"/>
    </location>
</feature>
<reference evidence="5 6" key="1">
    <citation type="journal article" date="2010" name="Stand. Genomic Sci.">
        <title>Complete genome sequence of Archaeoglobus profundus type strain (AV18).</title>
        <authorList>
            <person name="von Jan M."/>
            <person name="Lapidus A."/>
            <person name="Del Rio T.G."/>
            <person name="Copeland A."/>
            <person name="Tice H."/>
            <person name="Cheng J.F."/>
            <person name="Lucas S."/>
            <person name="Chen F."/>
            <person name="Nolan M."/>
            <person name="Goodwin L."/>
            <person name="Han C."/>
            <person name="Pitluck S."/>
            <person name="Liolios K."/>
            <person name="Ivanova N."/>
            <person name="Mavromatis K."/>
            <person name="Ovchinnikova G."/>
            <person name="Chertkov O."/>
            <person name="Pati A."/>
            <person name="Chen A."/>
            <person name="Palaniappan K."/>
            <person name="Land M."/>
            <person name="Hauser L."/>
            <person name="Chang Y.J."/>
            <person name="Jeffries C.D."/>
            <person name="Saunders E."/>
            <person name="Brettin T."/>
            <person name="Detter J.C."/>
            <person name="Chain P."/>
            <person name="Eichinger K."/>
            <person name="Huber H."/>
            <person name="Spring S."/>
            <person name="Rohde M."/>
            <person name="Goker M."/>
            <person name="Wirth R."/>
            <person name="Woyke T."/>
            <person name="Bristow J."/>
            <person name="Eisen J.A."/>
            <person name="Markowitz V."/>
            <person name="Hugenholtz P."/>
            <person name="Kyrpides N.C."/>
            <person name="Klenk H.P."/>
        </authorList>
    </citation>
    <scope>NUCLEOTIDE SEQUENCE [LARGE SCALE GENOMIC DNA]</scope>
    <source>
        <strain evidence="6">DSM 5631 / JCM 9629 / NBRC 100127 / Av18</strain>
    </source>
</reference>
<dbReference type="eggNOG" id="arCOG04187">
    <property type="taxonomic scope" value="Archaea"/>
</dbReference>
<dbReference type="Pfam" id="PF09377">
    <property type="entry name" value="SBDS_domain_II"/>
    <property type="match status" value="1"/>
</dbReference>
<proteinExistence type="inferred from homology"/>
<evidence type="ECO:0000313" key="5">
    <source>
        <dbReference type="EMBL" id="ADB57576.1"/>
    </source>
</evidence>
<dbReference type="InterPro" id="IPR019783">
    <property type="entry name" value="SDO1/SBDS_N"/>
</dbReference>
<dbReference type="PANTHER" id="PTHR10927:SF4">
    <property type="entry name" value="RIBOSOME MATURATION PROTEIN SDO1 HOMOLOG"/>
    <property type="match status" value="1"/>
</dbReference>
<dbReference type="SUPFAM" id="SSF54980">
    <property type="entry name" value="EF-G C-terminal domain-like"/>
    <property type="match status" value="1"/>
</dbReference>
<dbReference type="InterPro" id="IPR035647">
    <property type="entry name" value="EFG_III/V"/>
</dbReference>
<evidence type="ECO:0000313" key="6">
    <source>
        <dbReference type="Proteomes" id="UP000001901"/>
    </source>
</evidence>
<dbReference type="SUPFAM" id="SSF89895">
    <property type="entry name" value="FYSH domain"/>
    <property type="match status" value="1"/>
</dbReference>
<gene>
    <name evidence="5" type="ordered locus">Arcpr_0510</name>
</gene>
<dbReference type="Gene3D" id="3.30.1250.10">
    <property type="entry name" value="Ribosome maturation protein SBDS, N-terminal domain"/>
    <property type="match status" value="1"/>
</dbReference>
<dbReference type="InterPro" id="IPR046928">
    <property type="entry name" value="SDO1/SBDS_C"/>
</dbReference>
<evidence type="ECO:0000259" key="4">
    <source>
        <dbReference type="Pfam" id="PF20268"/>
    </source>
</evidence>
<evidence type="ECO:0000259" key="3">
    <source>
        <dbReference type="Pfam" id="PF09377"/>
    </source>
</evidence>
<protein>
    <submittedName>
        <fullName evidence="5">Shwachman-Bodian-Diamond syndrome protein</fullName>
    </submittedName>
</protein>
<organism evidence="5 6">
    <name type="scientific">Archaeoglobus profundus (strain DSM 5631 / JCM 9629 / NBRC 100127 / Av18)</name>
    <dbReference type="NCBI Taxonomy" id="572546"/>
    <lineage>
        <taxon>Archaea</taxon>
        <taxon>Methanobacteriati</taxon>
        <taxon>Methanobacteriota</taxon>
        <taxon>Archaeoglobi</taxon>
        <taxon>Archaeoglobales</taxon>
        <taxon>Archaeoglobaceae</taxon>
        <taxon>Archaeoglobus</taxon>
    </lineage>
</organism>
<dbReference type="HOGENOM" id="CLU_043216_2_0_2"/>
<dbReference type="InterPro" id="IPR002140">
    <property type="entry name" value="Sdo1/SBDS"/>
</dbReference>
<dbReference type="PaxDb" id="572546-Arcpr_0510"/>
<accession>D2RH01</accession>
<dbReference type="GeneID" id="8739169"/>
<dbReference type="Pfam" id="PF20268">
    <property type="entry name" value="SBDS_C"/>
    <property type="match status" value="1"/>
</dbReference>
<name>D2RH01_ARCPA</name>
<dbReference type="Gene3D" id="1.10.10.900">
    <property type="entry name" value="SBDS protein C-terminal domain, subdomain 1"/>
    <property type="match status" value="1"/>
</dbReference>
<evidence type="ECO:0000256" key="1">
    <source>
        <dbReference type="ARBA" id="ARBA00007433"/>
    </source>
</evidence>
<dbReference type="PANTHER" id="PTHR10927">
    <property type="entry name" value="RIBOSOME MATURATION PROTEIN SBDS"/>
    <property type="match status" value="1"/>
</dbReference>
<dbReference type="InterPro" id="IPR039100">
    <property type="entry name" value="Sdo1/SBDS-like"/>
</dbReference>
<comment type="similarity">
    <text evidence="1">Belongs to the SDO1/SBDS family.</text>
</comment>
<dbReference type="Gene3D" id="3.30.70.240">
    <property type="match status" value="1"/>
</dbReference>
<dbReference type="NCBIfam" id="TIGR00291">
    <property type="entry name" value="RNA_SBDS"/>
    <property type="match status" value="1"/>
</dbReference>
<dbReference type="EMBL" id="CP001857">
    <property type="protein sequence ID" value="ADB57576.1"/>
    <property type="molecule type" value="Genomic_DNA"/>
</dbReference>
<dbReference type="Pfam" id="PF01172">
    <property type="entry name" value="SBDS_N"/>
    <property type="match status" value="1"/>
</dbReference>
<dbReference type="GO" id="GO:0042256">
    <property type="term" value="P:cytosolic ribosome assembly"/>
    <property type="evidence" value="ECO:0007669"/>
    <property type="project" value="InterPro"/>
</dbReference>
<sequence>MVSLEKAVIARLRKGGEVFEVLVDPYLARDLKEGKEVDFEQLLAVEEVFKDAKKGERVSKEELTKAFGTADVRVIARKIIMEGEVQITAEQRKEMLEQKRRQIVEYLRRNAVDPRTGAPHPPQRIEMALEQAKVHIDIFKPVEAQIKDIVKALKPILPMRFEEIEIAIKIPPEYTGKAISALYSFGNVIKEEWQRDGSWICVMRIPAGLHGDLLDLLGKVAKGEALTKILKRIQL</sequence>
<dbReference type="InterPro" id="IPR036786">
    <property type="entry name" value="Ribosome_mat_SBDS_N_sf"/>
</dbReference>
<dbReference type="STRING" id="572546.Arcpr_0510"/>
<feature type="domain" description="Ribosome maturation protein SDO1/SBDS N-terminal" evidence="2">
    <location>
        <begin position="7"/>
        <end position="93"/>
    </location>
</feature>
<feature type="domain" description="Ribosome maturation protein SDO1/SBDS central" evidence="3">
    <location>
        <begin position="101"/>
        <end position="162"/>
    </location>
</feature>
<keyword evidence="6" id="KW-1185">Reference proteome</keyword>
<dbReference type="RefSeq" id="WP_012939912.1">
    <property type="nucleotide sequence ID" value="NC_013741.1"/>
</dbReference>
<dbReference type="AlphaFoldDB" id="D2RH01"/>
<dbReference type="OrthoDB" id="84504at2157"/>
<dbReference type="InterPro" id="IPR018978">
    <property type="entry name" value="SDO1/SBDS_central"/>
</dbReference>
<dbReference type="KEGG" id="apo:Arcpr_0510"/>
<dbReference type="InterPro" id="IPR037188">
    <property type="entry name" value="Sdo1/SBDS_central_sf"/>
</dbReference>
<dbReference type="Proteomes" id="UP000001901">
    <property type="component" value="Chromosome"/>
</dbReference>
<evidence type="ECO:0000259" key="2">
    <source>
        <dbReference type="Pfam" id="PF01172"/>
    </source>
</evidence>
<dbReference type="SUPFAM" id="SSF109728">
    <property type="entry name" value="Hypothetical protein AF0491, middle domain"/>
    <property type="match status" value="1"/>
</dbReference>